<dbReference type="EMBL" id="CACTIH010009376">
    <property type="protein sequence ID" value="CAA3030488.1"/>
    <property type="molecule type" value="Genomic_DNA"/>
</dbReference>
<dbReference type="GO" id="GO:0016301">
    <property type="term" value="F:kinase activity"/>
    <property type="evidence" value="ECO:0007669"/>
    <property type="project" value="UniProtKB-KW"/>
</dbReference>
<keyword evidence="2" id="KW-1185">Reference proteome</keyword>
<evidence type="ECO:0000313" key="1">
    <source>
        <dbReference type="EMBL" id="CAA3030488.1"/>
    </source>
</evidence>
<proteinExistence type="predicted"/>
<organism evidence="1 2">
    <name type="scientific">Olea europaea subsp. europaea</name>
    <dbReference type="NCBI Taxonomy" id="158383"/>
    <lineage>
        <taxon>Eukaryota</taxon>
        <taxon>Viridiplantae</taxon>
        <taxon>Streptophyta</taxon>
        <taxon>Embryophyta</taxon>
        <taxon>Tracheophyta</taxon>
        <taxon>Spermatophyta</taxon>
        <taxon>Magnoliopsida</taxon>
        <taxon>eudicotyledons</taxon>
        <taxon>Gunneridae</taxon>
        <taxon>Pentapetalae</taxon>
        <taxon>asterids</taxon>
        <taxon>lamiids</taxon>
        <taxon>Lamiales</taxon>
        <taxon>Oleaceae</taxon>
        <taxon>Oleeae</taxon>
        <taxon>Olea</taxon>
    </lineage>
</organism>
<evidence type="ECO:0000313" key="2">
    <source>
        <dbReference type="Proteomes" id="UP000594638"/>
    </source>
</evidence>
<reference evidence="1 2" key="1">
    <citation type="submission" date="2019-12" db="EMBL/GenBank/DDBJ databases">
        <authorList>
            <person name="Alioto T."/>
            <person name="Alioto T."/>
            <person name="Gomez Garrido J."/>
        </authorList>
    </citation>
    <scope>NUCLEOTIDE SEQUENCE [LARGE SCALE GENOMIC DNA]</scope>
</reference>
<keyword evidence="1" id="KW-0418">Kinase</keyword>
<name>A0A8S0VH02_OLEEU</name>
<dbReference type="OrthoDB" id="346907at2759"/>
<keyword evidence="1" id="KW-0808">Transferase</keyword>
<dbReference type="AlphaFoldDB" id="A0A8S0VH02"/>
<accession>A0A8S0VH02</accession>
<dbReference type="Gramene" id="OE9A075025T1">
    <property type="protein sequence ID" value="OE9A075025C1"/>
    <property type="gene ID" value="OE9A075025"/>
</dbReference>
<dbReference type="Proteomes" id="UP000594638">
    <property type="component" value="Unassembled WGS sequence"/>
</dbReference>
<sequence length="176" mass="19500">MAPEIMQVQKYDAKISEVLAPFNFSLSLGKPHIWGTISYKKLLRCNPEESPGEDCFLFGIDDDSSGPDKCPSSVRSCTVRYTCGFSLNSKPDRRELSNLSNKMDFCSGYSNASCKPETIGSGLGSQLLSEGNLKVSLKTTDPGSVNCNLELWIWRIQIKIMSSCLAPQESHLQYML</sequence>
<gene>
    <name evidence="1" type="ORF">OLEA9_A075025</name>
</gene>
<comment type="caution">
    <text evidence="1">The sequence shown here is derived from an EMBL/GenBank/DDBJ whole genome shotgun (WGS) entry which is preliminary data.</text>
</comment>
<protein>
    <submittedName>
        <fullName evidence="1">Serine threonine- kinase ATG1c</fullName>
    </submittedName>
</protein>